<accession>A0A4T0LB77</accession>
<evidence type="ECO:0000313" key="12">
    <source>
        <dbReference type="EMBL" id="TIC22799.1"/>
    </source>
</evidence>
<comment type="similarity">
    <text evidence="2">Belongs to the sphingosine N-acyltransferase family.</text>
</comment>
<reference evidence="16 17" key="1">
    <citation type="submission" date="2019-03" db="EMBL/GenBank/DDBJ databases">
        <title>Sequencing 25 genomes of Wallemia mellicola.</title>
        <authorList>
            <person name="Gostincar C."/>
        </authorList>
    </citation>
    <scope>NUCLEOTIDE SEQUENCE [LARGE SCALE GENOMIC DNA]</scope>
    <source>
        <strain evidence="11 18">EXF-1262</strain>
        <strain evidence="13 19">EXF-1274</strain>
        <strain evidence="15 16">EXF-1277</strain>
        <strain evidence="10 20">EXF-6152</strain>
        <strain evidence="14 21">EXF-757</strain>
        <strain evidence="12 17">EXF-8738</strain>
    </source>
</reference>
<gene>
    <name evidence="14" type="ORF">E3Q01_01840</name>
    <name evidence="13" type="ORF">E3Q02_04419</name>
    <name evidence="15" type="ORF">E3Q03_01167</name>
    <name evidence="12" type="ORF">E3Q10_04418</name>
    <name evidence="11" type="ORF">E3Q17_04413</name>
    <name evidence="10" type="ORF">E3Q22_04415</name>
</gene>
<evidence type="ECO:0000313" key="10">
    <source>
        <dbReference type="EMBL" id="TIB72704.1"/>
    </source>
</evidence>
<keyword evidence="3 6" id="KW-0812">Transmembrane</keyword>
<feature type="domain" description="TLC" evidence="9">
    <location>
        <begin position="66"/>
        <end position="284"/>
    </location>
</feature>
<evidence type="ECO:0000256" key="5">
    <source>
        <dbReference type="ARBA" id="ARBA00023136"/>
    </source>
</evidence>
<dbReference type="Proteomes" id="UP000309601">
    <property type="component" value="Unassembled WGS sequence"/>
</dbReference>
<evidence type="ECO:0000313" key="19">
    <source>
        <dbReference type="Proteomes" id="UP000309601"/>
    </source>
</evidence>
<dbReference type="InterPro" id="IPR006634">
    <property type="entry name" value="TLC-dom"/>
</dbReference>
<feature type="transmembrane region" description="Helical" evidence="8">
    <location>
        <begin position="205"/>
        <end position="227"/>
    </location>
</feature>
<keyword evidence="4 8" id="KW-1133">Transmembrane helix</keyword>
<evidence type="ECO:0000256" key="3">
    <source>
        <dbReference type="ARBA" id="ARBA00022692"/>
    </source>
</evidence>
<evidence type="ECO:0000313" key="18">
    <source>
        <dbReference type="Proteomes" id="UP000307169"/>
    </source>
</evidence>
<evidence type="ECO:0000256" key="6">
    <source>
        <dbReference type="PROSITE-ProRule" id="PRU00205"/>
    </source>
</evidence>
<dbReference type="PIRSF" id="PIRSF005225">
    <property type="entry name" value="LAG1_LAC1"/>
    <property type="match status" value="1"/>
</dbReference>
<feature type="transmembrane region" description="Helical" evidence="8">
    <location>
        <begin position="78"/>
        <end position="97"/>
    </location>
</feature>
<organism evidence="11 18">
    <name type="scientific">Wallemia mellicola</name>
    <dbReference type="NCBI Taxonomy" id="1708541"/>
    <lineage>
        <taxon>Eukaryota</taxon>
        <taxon>Fungi</taxon>
        <taxon>Dikarya</taxon>
        <taxon>Basidiomycota</taxon>
        <taxon>Wallemiomycotina</taxon>
        <taxon>Wallemiomycetes</taxon>
        <taxon>Wallemiales</taxon>
        <taxon>Wallemiaceae</taxon>
        <taxon>Wallemia</taxon>
    </lineage>
</organism>
<name>A0A4T0LB77_9BASI</name>
<sequence length="337" mass="39882">MITINPLEPYYRLDDDNYQKGPLDALFVLQWVALLFVLREYTIRWLLRPLGEKMIPEQSSKKERNKNVVRFTEQSWSCLYYIFFWSWGMTLVLNSSFSPMNNEWTKYFWTQYPHLTMTKINKIYYLTQAAFWVQQLFVLNIEKRRKDHWQMFAHHCITVSLVVISYLTNYTRVGQAILVTMDHADIFLDGAKVFKYMGWEKLCDATFVVFMLSWVFTRQIVFGKIIWSVWVEAPFYVEHIWSPSDGHYYSDGLHKFFLGLLLALQLILFFWLILIIKVAIKFVRSNNVEDIRSDEDESEGDNTASQEKTPSPSSFAEPMSTSSSTSSSQTNQELRKR</sequence>
<evidence type="ECO:0000256" key="2">
    <source>
        <dbReference type="ARBA" id="ARBA00009808"/>
    </source>
</evidence>
<evidence type="ECO:0000256" key="7">
    <source>
        <dbReference type="SAM" id="MobiDB-lite"/>
    </source>
</evidence>
<evidence type="ECO:0000313" key="17">
    <source>
        <dbReference type="Proteomes" id="UP000305647"/>
    </source>
</evidence>
<evidence type="ECO:0000256" key="1">
    <source>
        <dbReference type="ARBA" id="ARBA00004141"/>
    </source>
</evidence>
<proteinExistence type="inferred from homology"/>
<dbReference type="EMBL" id="SPRO01000110">
    <property type="protein sequence ID" value="TIC22799.1"/>
    <property type="molecule type" value="Genomic_DNA"/>
</dbReference>
<dbReference type="Proteomes" id="UP000307169">
    <property type="component" value="Unassembled WGS sequence"/>
</dbReference>
<evidence type="ECO:0000313" key="16">
    <source>
        <dbReference type="Proteomes" id="UP000305362"/>
    </source>
</evidence>
<dbReference type="GO" id="GO:0046513">
    <property type="term" value="P:ceramide biosynthetic process"/>
    <property type="evidence" value="ECO:0007669"/>
    <property type="project" value="InterPro"/>
</dbReference>
<feature type="compositionally biased region" description="Low complexity" evidence="7">
    <location>
        <begin position="311"/>
        <end position="328"/>
    </location>
</feature>
<evidence type="ECO:0000256" key="8">
    <source>
        <dbReference type="SAM" id="Phobius"/>
    </source>
</evidence>
<protein>
    <submittedName>
        <fullName evidence="11">Longevity assurance proteins LAG1/LAC1</fullName>
    </submittedName>
</protein>
<dbReference type="InterPro" id="IPR016439">
    <property type="entry name" value="Lag1/Lac1-like"/>
</dbReference>
<evidence type="ECO:0000313" key="11">
    <source>
        <dbReference type="EMBL" id="TIB94989.1"/>
    </source>
</evidence>
<dbReference type="PROSITE" id="PS50922">
    <property type="entry name" value="TLC"/>
    <property type="match status" value="1"/>
</dbReference>
<dbReference type="Proteomes" id="UP000310685">
    <property type="component" value="Unassembled WGS sequence"/>
</dbReference>
<dbReference type="Proteomes" id="UP000305647">
    <property type="component" value="Unassembled WGS sequence"/>
</dbReference>
<dbReference type="EMBL" id="SPRV01000008">
    <property type="protein sequence ID" value="TIC70033.1"/>
    <property type="molecule type" value="Genomic_DNA"/>
</dbReference>
<dbReference type="Proteomes" id="UP000305362">
    <property type="component" value="Unassembled WGS sequence"/>
</dbReference>
<dbReference type="PANTHER" id="PTHR12560:SF0">
    <property type="entry name" value="LD18904P"/>
    <property type="match status" value="1"/>
</dbReference>
<dbReference type="EMBL" id="SPRC01000104">
    <property type="protein sequence ID" value="TIB72704.1"/>
    <property type="molecule type" value="Genomic_DNA"/>
</dbReference>
<comment type="subcellular location">
    <subcellularLocation>
        <location evidence="1">Membrane</location>
        <topology evidence="1">Multi-pass membrane protein</topology>
    </subcellularLocation>
</comment>
<evidence type="ECO:0000259" key="9">
    <source>
        <dbReference type="PROSITE" id="PS50922"/>
    </source>
</evidence>
<dbReference type="OMA" id="KLYCLLQ"/>
<dbReference type="OrthoDB" id="537032at2759"/>
<dbReference type="PANTHER" id="PTHR12560">
    <property type="entry name" value="LONGEVITY ASSURANCE FACTOR 1 LAG1"/>
    <property type="match status" value="1"/>
</dbReference>
<dbReference type="AlphaFoldDB" id="A0A4T0LB77"/>
<feature type="transmembrane region" description="Helical" evidence="8">
    <location>
        <begin position="256"/>
        <end position="276"/>
    </location>
</feature>
<dbReference type="GO" id="GO:0050291">
    <property type="term" value="F:sphingosine N-acyltransferase activity"/>
    <property type="evidence" value="ECO:0007669"/>
    <property type="project" value="InterPro"/>
</dbReference>
<dbReference type="GO" id="GO:0016020">
    <property type="term" value="C:membrane"/>
    <property type="evidence" value="ECO:0007669"/>
    <property type="project" value="UniProtKB-SubCell"/>
</dbReference>
<comment type="caution">
    <text evidence="11">The sequence shown here is derived from an EMBL/GenBank/DDBJ whole genome shotgun (WGS) entry which is preliminary data.</text>
</comment>
<evidence type="ECO:0000313" key="13">
    <source>
        <dbReference type="EMBL" id="TIC60052.1"/>
    </source>
</evidence>
<evidence type="ECO:0000256" key="4">
    <source>
        <dbReference type="ARBA" id="ARBA00022989"/>
    </source>
</evidence>
<feature type="compositionally biased region" description="Polar residues" evidence="7">
    <location>
        <begin position="301"/>
        <end position="310"/>
    </location>
</feature>
<evidence type="ECO:0000313" key="21">
    <source>
        <dbReference type="Proteomes" id="UP000310708"/>
    </source>
</evidence>
<keyword evidence="5 6" id="KW-0472">Membrane</keyword>
<feature type="region of interest" description="Disordered" evidence="7">
    <location>
        <begin position="292"/>
        <end position="337"/>
    </location>
</feature>
<dbReference type="SMART" id="SM00724">
    <property type="entry name" value="TLC"/>
    <property type="match status" value="1"/>
</dbReference>
<dbReference type="EMBL" id="SPRX01000018">
    <property type="protein sequence ID" value="TIC66184.1"/>
    <property type="molecule type" value="Genomic_DNA"/>
</dbReference>
<dbReference type="Proteomes" id="UP000310708">
    <property type="component" value="Unassembled WGS sequence"/>
</dbReference>
<dbReference type="Pfam" id="PF03798">
    <property type="entry name" value="TRAM_LAG1_CLN8"/>
    <property type="match status" value="1"/>
</dbReference>
<dbReference type="EMBL" id="SPRW01000108">
    <property type="protein sequence ID" value="TIC60052.1"/>
    <property type="molecule type" value="Genomic_DNA"/>
</dbReference>
<evidence type="ECO:0000313" key="14">
    <source>
        <dbReference type="EMBL" id="TIC66184.1"/>
    </source>
</evidence>
<dbReference type="EMBL" id="SPRH01000117">
    <property type="protein sequence ID" value="TIB94989.1"/>
    <property type="molecule type" value="Genomic_DNA"/>
</dbReference>
<evidence type="ECO:0000313" key="20">
    <source>
        <dbReference type="Proteomes" id="UP000310685"/>
    </source>
</evidence>
<evidence type="ECO:0000313" key="15">
    <source>
        <dbReference type="EMBL" id="TIC70033.1"/>
    </source>
</evidence>